<dbReference type="EMBL" id="KZ502877">
    <property type="protein sequence ID" value="PKU71480.1"/>
    <property type="molecule type" value="Genomic_DNA"/>
</dbReference>
<feature type="signal peptide" evidence="2">
    <location>
        <begin position="1"/>
        <end position="20"/>
    </location>
</feature>
<feature type="chain" id="PRO_5014150101" evidence="2">
    <location>
        <begin position="21"/>
        <end position="135"/>
    </location>
</feature>
<name>A0A2I0W755_9ASPA</name>
<dbReference type="AlphaFoldDB" id="A0A2I0W755"/>
<keyword evidence="2" id="KW-0732">Signal</keyword>
<evidence type="ECO:0000256" key="2">
    <source>
        <dbReference type="SAM" id="SignalP"/>
    </source>
</evidence>
<organism evidence="3 4">
    <name type="scientific">Dendrobium catenatum</name>
    <dbReference type="NCBI Taxonomy" id="906689"/>
    <lineage>
        <taxon>Eukaryota</taxon>
        <taxon>Viridiplantae</taxon>
        <taxon>Streptophyta</taxon>
        <taxon>Embryophyta</taxon>
        <taxon>Tracheophyta</taxon>
        <taxon>Spermatophyta</taxon>
        <taxon>Magnoliopsida</taxon>
        <taxon>Liliopsida</taxon>
        <taxon>Asparagales</taxon>
        <taxon>Orchidaceae</taxon>
        <taxon>Epidendroideae</taxon>
        <taxon>Malaxideae</taxon>
        <taxon>Dendrobiinae</taxon>
        <taxon>Dendrobium</taxon>
    </lineage>
</organism>
<proteinExistence type="predicted"/>
<evidence type="ECO:0000256" key="1">
    <source>
        <dbReference type="SAM" id="MobiDB-lite"/>
    </source>
</evidence>
<accession>A0A2I0W755</accession>
<feature type="compositionally biased region" description="Acidic residues" evidence="1">
    <location>
        <begin position="126"/>
        <end position="135"/>
    </location>
</feature>
<evidence type="ECO:0000313" key="3">
    <source>
        <dbReference type="EMBL" id="PKU71480.1"/>
    </source>
</evidence>
<dbReference type="Proteomes" id="UP000233837">
    <property type="component" value="Unassembled WGS sequence"/>
</dbReference>
<feature type="region of interest" description="Disordered" evidence="1">
    <location>
        <begin position="114"/>
        <end position="135"/>
    </location>
</feature>
<gene>
    <name evidence="3" type="ORF">MA16_Dca004322</name>
</gene>
<reference evidence="3 4" key="1">
    <citation type="journal article" date="2016" name="Sci. Rep.">
        <title>The Dendrobium catenatum Lindl. genome sequence provides insights into polysaccharide synthase, floral development and adaptive evolution.</title>
        <authorList>
            <person name="Zhang G.Q."/>
            <person name="Xu Q."/>
            <person name="Bian C."/>
            <person name="Tsai W.C."/>
            <person name="Yeh C.M."/>
            <person name="Liu K.W."/>
            <person name="Yoshida K."/>
            <person name="Zhang L.S."/>
            <person name="Chang S.B."/>
            <person name="Chen F."/>
            <person name="Shi Y."/>
            <person name="Su Y.Y."/>
            <person name="Zhang Y.Q."/>
            <person name="Chen L.J."/>
            <person name="Yin Y."/>
            <person name="Lin M."/>
            <person name="Huang H."/>
            <person name="Deng H."/>
            <person name="Wang Z.W."/>
            <person name="Zhu S.L."/>
            <person name="Zhao X."/>
            <person name="Deng C."/>
            <person name="Niu S.C."/>
            <person name="Huang J."/>
            <person name="Wang M."/>
            <person name="Liu G.H."/>
            <person name="Yang H.J."/>
            <person name="Xiao X.J."/>
            <person name="Hsiao Y.Y."/>
            <person name="Wu W.L."/>
            <person name="Chen Y.Y."/>
            <person name="Mitsuda N."/>
            <person name="Ohme-Takagi M."/>
            <person name="Luo Y.B."/>
            <person name="Van de Peer Y."/>
            <person name="Liu Z.J."/>
        </authorList>
    </citation>
    <scope>NUCLEOTIDE SEQUENCE [LARGE SCALE GENOMIC DNA]</scope>
    <source>
        <tissue evidence="3">The whole plant</tissue>
    </source>
</reference>
<evidence type="ECO:0000313" key="4">
    <source>
        <dbReference type="Proteomes" id="UP000233837"/>
    </source>
</evidence>
<reference evidence="3 4" key="2">
    <citation type="journal article" date="2017" name="Nature">
        <title>The Apostasia genome and the evolution of orchids.</title>
        <authorList>
            <person name="Zhang G.Q."/>
            <person name="Liu K.W."/>
            <person name="Li Z."/>
            <person name="Lohaus R."/>
            <person name="Hsiao Y.Y."/>
            <person name="Niu S.C."/>
            <person name="Wang J.Y."/>
            <person name="Lin Y.C."/>
            <person name="Xu Q."/>
            <person name="Chen L.J."/>
            <person name="Yoshida K."/>
            <person name="Fujiwara S."/>
            <person name="Wang Z.W."/>
            <person name="Zhang Y.Q."/>
            <person name="Mitsuda N."/>
            <person name="Wang M."/>
            <person name="Liu G.H."/>
            <person name="Pecoraro L."/>
            <person name="Huang H.X."/>
            <person name="Xiao X.J."/>
            <person name="Lin M."/>
            <person name="Wu X.Y."/>
            <person name="Wu W.L."/>
            <person name="Chen Y.Y."/>
            <person name="Chang S.B."/>
            <person name="Sakamoto S."/>
            <person name="Ohme-Takagi M."/>
            <person name="Yagi M."/>
            <person name="Zeng S.J."/>
            <person name="Shen C.Y."/>
            <person name="Yeh C.M."/>
            <person name="Luo Y.B."/>
            <person name="Tsai W.C."/>
            <person name="Van de Peer Y."/>
            <person name="Liu Z.J."/>
        </authorList>
    </citation>
    <scope>NUCLEOTIDE SEQUENCE [LARGE SCALE GENOMIC DNA]</scope>
    <source>
        <tissue evidence="3">The whole plant</tissue>
    </source>
</reference>
<sequence>MGGVLSANLLLTPIIPVASSSAIMDSHTHRSKSNWEEGELHSDVEIHSKMKILLLELERFSEVEHCSLEEDKRLEGDETCIPSSNKGIFCGKIEESSNLSSLDSKVENLLEVETIGGGRQEGEGRSEDDEILWED</sequence>
<keyword evidence="4" id="KW-1185">Reference proteome</keyword>
<protein>
    <submittedName>
        <fullName evidence="3">Uncharacterized protein</fullName>
    </submittedName>
</protein>